<feature type="region of interest" description="Disordered" evidence="1">
    <location>
        <begin position="41"/>
        <end position="90"/>
    </location>
</feature>
<organism evidence="2 3">
    <name type="scientific">Exophiala dermatitidis</name>
    <name type="common">Black yeast-like fungus</name>
    <name type="synonym">Wangiella dermatitidis</name>
    <dbReference type="NCBI Taxonomy" id="5970"/>
    <lineage>
        <taxon>Eukaryota</taxon>
        <taxon>Fungi</taxon>
        <taxon>Dikarya</taxon>
        <taxon>Ascomycota</taxon>
        <taxon>Pezizomycotina</taxon>
        <taxon>Eurotiomycetes</taxon>
        <taxon>Chaetothyriomycetidae</taxon>
        <taxon>Chaetothyriales</taxon>
        <taxon>Herpotrichiellaceae</taxon>
        <taxon>Exophiala</taxon>
    </lineage>
</organism>
<name>A0AAN6IV36_EXODE</name>
<accession>A0AAN6IV36</accession>
<feature type="region of interest" description="Disordered" evidence="1">
    <location>
        <begin position="1007"/>
        <end position="1051"/>
    </location>
</feature>
<evidence type="ECO:0000313" key="2">
    <source>
        <dbReference type="EMBL" id="KAJ8988426.1"/>
    </source>
</evidence>
<comment type="caution">
    <text evidence="2">The sequence shown here is derived from an EMBL/GenBank/DDBJ whole genome shotgun (WGS) entry which is preliminary data.</text>
</comment>
<dbReference type="AlphaFoldDB" id="A0AAN6IV36"/>
<gene>
    <name evidence="2" type="ORF">HRR80_007454</name>
</gene>
<evidence type="ECO:0000256" key="1">
    <source>
        <dbReference type="SAM" id="MobiDB-lite"/>
    </source>
</evidence>
<reference evidence="2" key="1">
    <citation type="submission" date="2023-01" db="EMBL/GenBank/DDBJ databases">
        <title>Exophiala dermititidis isolated from Cystic Fibrosis Patient.</title>
        <authorList>
            <person name="Kurbessoian T."/>
            <person name="Crocker A."/>
            <person name="Murante D."/>
            <person name="Hogan D.A."/>
            <person name="Stajich J.E."/>
        </authorList>
    </citation>
    <scope>NUCLEOTIDE SEQUENCE</scope>
    <source>
        <strain evidence="2">Ex8</strain>
    </source>
</reference>
<feature type="compositionally biased region" description="Polar residues" evidence="1">
    <location>
        <begin position="76"/>
        <end position="89"/>
    </location>
</feature>
<sequence>MVNVRSVISCFPSAPRRLPCGRHVIALVYSSLPGQHGVRHCSSEQKQLPAVSRPASWTALKTERDEGSEKPGGSLPTLSTQSAGQSQSVPLRWEEVRRSLLSARKDDSEVDQKEAYYPTEREPGSERQASRQRVSKQLSKFLPSHARPRKIDLSYMNTVDWENGIVDAETPLAPSFRSSTPLRKLLLDYLYNIEPILQDSAVDWDAEHLDGTLAQNLRTTFNAASCKVLAATGFDVTDVASWSWILSSSTIDIAVQRYTLLTDDLRRSGSQPPPKFILLQLLRASHISHFALKELIKSILTDLRMAQENKHYPGWGWVTRVSLVVRLLRHARRVAPDCLEDISLIIGHLFSDYYATERLLERPELQRLTHLFNRFLTLIALSPATAPFNAYPQQQNAQLRLVRLMVAFQPQLPLTREGYRALITVQLLHRKTESERIWAEAKSPSWPPWRQIRSGIEQDLEYPGKESRVMKLLRRMNEAGYAHGEWERSAAVLAGWDTDKSPTIQTRAILTPPPRPWTLLDPQTRASDGPDLWAARIRATRSRREAWASFCAYEKSTDSSKVRYQPYFAMLEKLLVKTVAADSRAGVAYTPGDVKEVFEDSTNPRDLIYIEKDVPSAEEFYQHMLQMGIRPGGHLLSALLRNAPDVRAGFAYVHDSRWDALTKRVLCQAEDYSLTVIRNALNAVPGHALAALIGLLARHGFDDELILQWRAQQTGIRETVTPFGYAWELLSVARSSDSRLWNALLEGACFCLNETKIAAADGRLQVDPAILRGMKYDMWWRLWTTFGPSERPHRVHADLATFRHAAGIVSAMIKDRRLQLSPTRLGLFAKSIFLQAVYGRRVAAFLPPASTPLLVVPDQRDLRLLVRVLVSTHDIDSLVALVRWLNEHAETFAASNMYQGSIHADELDHNLLSGGELPPLRGVLCAIRLLLEGYSSSSSDGHGHEWFRTPLLVPAQTLEEVRTQCAPLGWPSDAEVEMFLSSEAGWLARVAHDADVTAFKHARRERNNSMTWKPRENTEQDQDVGASAPFDSGKDEVGSKVADQEGVAANV</sequence>
<feature type="compositionally biased region" description="Basic and acidic residues" evidence="1">
    <location>
        <begin position="104"/>
        <end position="129"/>
    </location>
</feature>
<feature type="region of interest" description="Disordered" evidence="1">
    <location>
        <begin position="104"/>
        <end position="139"/>
    </location>
</feature>
<dbReference type="EMBL" id="JAJGCB010000018">
    <property type="protein sequence ID" value="KAJ8988426.1"/>
    <property type="molecule type" value="Genomic_DNA"/>
</dbReference>
<proteinExistence type="predicted"/>
<protein>
    <submittedName>
        <fullName evidence="2">Uncharacterized protein</fullName>
    </submittedName>
</protein>
<dbReference type="Proteomes" id="UP001161757">
    <property type="component" value="Unassembled WGS sequence"/>
</dbReference>
<evidence type="ECO:0000313" key="3">
    <source>
        <dbReference type="Proteomes" id="UP001161757"/>
    </source>
</evidence>